<dbReference type="Proteomes" id="UP000005239">
    <property type="component" value="Unassembled WGS sequence"/>
</dbReference>
<dbReference type="PANTHER" id="PTHR15141">
    <property type="entry name" value="TRANSCRIPTION ELONGATION FACTOR B POLYPEPTIDE 3"/>
    <property type="match status" value="1"/>
</dbReference>
<dbReference type="EnsemblMetazoa" id="PPA38453.1">
    <property type="protein sequence ID" value="PPA38453.1"/>
    <property type="gene ID" value="WBGene00276822"/>
</dbReference>
<reference evidence="3" key="1">
    <citation type="journal article" date="2008" name="Nat. Genet.">
        <title>The Pristionchus pacificus genome provides a unique perspective on nematode lifestyle and parasitism.</title>
        <authorList>
            <person name="Dieterich C."/>
            <person name="Clifton S.W."/>
            <person name="Schuster L.N."/>
            <person name="Chinwalla A."/>
            <person name="Delehaunty K."/>
            <person name="Dinkelacker I."/>
            <person name="Fulton L."/>
            <person name="Fulton R."/>
            <person name="Godfrey J."/>
            <person name="Minx P."/>
            <person name="Mitreva M."/>
            <person name="Roeseler W."/>
            <person name="Tian H."/>
            <person name="Witte H."/>
            <person name="Yang S.P."/>
            <person name="Wilson R.K."/>
            <person name="Sommer R.J."/>
        </authorList>
    </citation>
    <scope>NUCLEOTIDE SEQUENCE [LARGE SCALE GENOMIC DNA]</scope>
    <source>
        <strain evidence="3">PS312</strain>
    </source>
</reference>
<organism evidence="2 3">
    <name type="scientific">Pristionchus pacificus</name>
    <name type="common">Parasitic nematode worm</name>
    <dbReference type="NCBI Taxonomy" id="54126"/>
    <lineage>
        <taxon>Eukaryota</taxon>
        <taxon>Metazoa</taxon>
        <taxon>Ecdysozoa</taxon>
        <taxon>Nematoda</taxon>
        <taxon>Chromadorea</taxon>
        <taxon>Rhabditida</taxon>
        <taxon>Rhabditina</taxon>
        <taxon>Diplogasteromorpha</taxon>
        <taxon>Diplogasteroidea</taxon>
        <taxon>Neodiplogasteridae</taxon>
        <taxon>Pristionchus</taxon>
    </lineage>
</organism>
<evidence type="ECO:0000313" key="2">
    <source>
        <dbReference type="EnsemblMetazoa" id="PPA38453.1"/>
    </source>
</evidence>
<sequence length="244" mass="27655">MASPASTIAHLLNGLQHPHMVQSTLKQLHELGITENILKSTGAREKVGRFTTDSFFGPLARSILNDWENQIKELSPSPSPSSSTTDIESQMNLLLHQLSYPSQVQKVFYIEIFQLIPTESTLRSLREFDATADLLVKTDARKKIEDVIFTRKLVCTSIGRRASRLLAQWSEEFPEFESVSTVDRSAPADETNDRKRRNSDNSSSDDIKKSRPNHDTENSEDMFKSRKSHTKLYAGRSNVRFSII</sequence>
<feature type="region of interest" description="Disordered" evidence="1">
    <location>
        <begin position="180"/>
        <end position="229"/>
    </location>
</feature>
<accession>A0A8R1YSX3</accession>
<evidence type="ECO:0000313" key="3">
    <source>
        <dbReference type="Proteomes" id="UP000005239"/>
    </source>
</evidence>
<dbReference type="SUPFAM" id="SSF47676">
    <property type="entry name" value="Conserved domain common to transcription factors TFIIS, elongin A, CRSP70"/>
    <property type="match status" value="1"/>
</dbReference>
<dbReference type="PANTHER" id="PTHR15141:SF76">
    <property type="entry name" value="TRANSCRIPTION ELONGATION FACTOR B POLYPEPTIDE 3"/>
    <property type="match status" value="1"/>
</dbReference>
<reference evidence="2" key="2">
    <citation type="submission" date="2022-06" db="UniProtKB">
        <authorList>
            <consortium name="EnsemblMetazoa"/>
        </authorList>
    </citation>
    <scope>IDENTIFICATION</scope>
    <source>
        <strain evidence="2">PS312</strain>
    </source>
</reference>
<dbReference type="AlphaFoldDB" id="A0A2A6D048"/>
<feature type="compositionally biased region" description="Basic and acidic residues" evidence="1">
    <location>
        <begin position="205"/>
        <end position="224"/>
    </location>
</feature>
<proteinExistence type="predicted"/>
<accession>A0A2A6D048</accession>
<evidence type="ECO:0000256" key="1">
    <source>
        <dbReference type="SAM" id="MobiDB-lite"/>
    </source>
</evidence>
<keyword evidence="3" id="KW-1185">Reference proteome</keyword>
<dbReference type="InterPro" id="IPR035441">
    <property type="entry name" value="TFIIS/LEDGF_dom_sf"/>
</dbReference>
<gene>
    <name evidence="2" type="primary">WBGene00276822</name>
</gene>
<protein>
    <submittedName>
        <fullName evidence="2">Uncharacterized protein</fullName>
    </submittedName>
</protein>
<name>A0A2A6D048_PRIPA</name>
<dbReference type="InterPro" id="IPR051870">
    <property type="entry name" value="Elongin-A_domain"/>
</dbReference>